<dbReference type="GeneID" id="94827880"/>
<proteinExistence type="predicted"/>
<sequence length="345" mass="39703">MSTLRITQIAKNILPKQIESHYSLNASNNSMNLNYTYFPNKTLSKINFNYTDNPNIHYAQSLVERTLEMRVDFDEDTYLIYNPFLTHEFTISKKFNDILKSKYYSLASFRIEGSTTNSLGFDITNRFNLTDKTFIDVINSCVPNIINTNVNIDGPYAKLALSATNKTLKLISLQNKKINIEKYPILKFIEYISSNNLFTFNENKLKSIITEMFINKSLQISLFSGITIESKMIGFKYDTGNRLFVLRHESGVSIPEFAIFSKRIKSSTFENGIEINCRPGIQRICYGLNYLYNNMILSLGKTQEHHILGKIQFSPRKGMQLVTALETGPMFSFSTFNYSVELTME</sequence>
<comment type="caution">
    <text evidence="1">The sequence shown here is derived from an EMBL/GenBank/DDBJ whole genome shotgun (WGS) entry which is preliminary data.</text>
</comment>
<protein>
    <submittedName>
        <fullName evidence="1">Uncharacterized protein</fullName>
    </submittedName>
</protein>
<evidence type="ECO:0000313" key="1">
    <source>
        <dbReference type="EMBL" id="OHT03741.1"/>
    </source>
</evidence>
<dbReference type="AlphaFoldDB" id="A0A1J4K2M3"/>
<reference evidence="1" key="1">
    <citation type="submission" date="2016-10" db="EMBL/GenBank/DDBJ databases">
        <authorList>
            <person name="Benchimol M."/>
            <person name="Almeida L.G."/>
            <person name="Vasconcelos A.T."/>
            <person name="Perreira-Neves A."/>
            <person name="Rosa I.A."/>
            <person name="Tasca T."/>
            <person name="Bogo M.R."/>
            <person name="de Souza W."/>
        </authorList>
    </citation>
    <scope>NUCLEOTIDE SEQUENCE [LARGE SCALE GENOMIC DNA]</scope>
    <source>
        <strain evidence="1">K</strain>
    </source>
</reference>
<dbReference type="RefSeq" id="XP_068356877.1">
    <property type="nucleotide sequence ID" value="XM_068493176.1"/>
</dbReference>
<dbReference type="EMBL" id="MLAK01000816">
    <property type="protein sequence ID" value="OHT03741.1"/>
    <property type="molecule type" value="Genomic_DNA"/>
</dbReference>
<gene>
    <name evidence="1" type="ORF">TRFO_06579</name>
</gene>
<name>A0A1J4K2M3_9EUKA</name>
<accession>A0A1J4K2M3</accession>
<evidence type="ECO:0000313" key="2">
    <source>
        <dbReference type="Proteomes" id="UP000179807"/>
    </source>
</evidence>
<organism evidence="1 2">
    <name type="scientific">Tritrichomonas foetus</name>
    <dbReference type="NCBI Taxonomy" id="1144522"/>
    <lineage>
        <taxon>Eukaryota</taxon>
        <taxon>Metamonada</taxon>
        <taxon>Parabasalia</taxon>
        <taxon>Tritrichomonadida</taxon>
        <taxon>Tritrichomonadidae</taxon>
        <taxon>Tritrichomonas</taxon>
    </lineage>
</organism>
<dbReference type="VEuPathDB" id="TrichDB:TRFO_06579"/>
<dbReference type="Proteomes" id="UP000179807">
    <property type="component" value="Unassembled WGS sequence"/>
</dbReference>
<keyword evidence="2" id="KW-1185">Reference proteome</keyword>